<evidence type="ECO:0000256" key="4">
    <source>
        <dbReference type="ARBA" id="ARBA00022656"/>
    </source>
</evidence>
<sequence>MEGKTVILSVLIMSFVMAHNQVEAKVCCPTKEAKLAFYQCYLSGMRVTCAKKCGCIIAGETCPPGYPYGTPGYPYGTFGNSGDIVNEYCKLGCASSVCGALTTLQDSDASEIVNGAVEQCTNACANFCTKGSANSVETA</sequence>
<keyword evidence="7" id="KW-0732">Signal</keyword>
<evidence type="ECO:0000256" key="6">
    <source>
        <dbReference type="ARBA" id="ARBA00023157"/>
    </source>
</evidence>
<keyword evidence="8" id="KW-1185">Reference proteome</keyword>
<protein>
    <submittedName>
        <fullName evidence="9">Thionin-like</fullName>
    </submittedName>
</protein>
<evidence type="ECO:0000256" key="1">
    <source>
        <dbReference type="ARBA" id="ARBA00004613"/>
    </source>
</evidence>
<dbReference type="InterPro" id="IPR036391">
    <property type="entry name" value="Thionin-like_sf"/>
</dbReference>
<dbReference type="Gene3D" id="3.30.1350.10">
    <property type="entry name" value="Thionin-like"/>
    <property type="match status" value="1"/>
</dbReference>
<accession>A0A6J0MT00</accession>
<keyword evidence="6" id="KW-1015">Disulfide bond</keyword>
<feature type="chain" id="PRO_5026925502" evidence="7">
    <location>
        <begin position="25"/>
        <end position="139"/>
    </location>
</feature>
<keyword evidence="4" id="KW-0800">Toxin</keyword>
<dbReference type="PANTHER" id="PTHR33920">
    <property type="entry name" value="THIONIN-2.1-RELATED"/>
    <property type="match status" value="1"/>
</dbReference>
<dbReference type="OrthoDB" id="653285at2759"/>
<evidence type="ECO:0000313" key="9">
    <source>
        <dbReference type="RefSeq" id="XP_018474676.1"/>
    </source>
</evidence>
<dbReference type="Proteomes" id="UP000504610">
    <property type="component" value="Chromosome 3"/>
</dbReference>
<comment type="subcellular location">
    <subcellularLocation>
        <location evidence="1">Secreted</location>
    </subcellularLocation>
</comment>
<dbReference type="GO" id="GO:0006952">
    <property type="term" value="P:defense response"/>
    <property type="evidence" value="ECO:0007669"/>
    <property type="project" value="UniProtKB-KW"/>
</dbReference>
<dbReference type="GO" id="GO:0005576">
    <property type="term" value="C:extracellular region"/>
    <property type="evidence" value="ECO:0007669"/>
    <property type="project" value="UniProtKB-SubCell"/>
</dbReference>
<evidence type="ECO:0000256" key="5">
    <source>
        <dbReference type="ARBA" id="ARBA00022821"/>
    </source>
</evidence>
<feature type="signal peptide" evidence="7">
    <location>
        <begin position="1"/>
        <end position="24"/>
    </location>
</feature>
<dbReference type="GeneID" id="108845970"/>
<comment type="similarity">
    <text evidence="2">Belongs to the plant thionin (TC 1.C.44) family.</text>
</comment>
<dbReference type="GO" id="GO:0090729">
    <property type="term" value="F:toxin activity"/>
    <property type="evidence" value="ECO:0007669"/>
    <property type="project" value="UniProtKB-KW"/>
</dbReference>
<evidence type="ECO:0000313" key="8">
    <source>
        <dbReference type="Proteomes" id="UP000504610"/>
    </source>
</evidence>
<reference evidence="9" key="2">
    <citation type="submission" date="2025-08" db="UniProtKB">
        <authorList>
            <consortium name="RefSeq"/>
        </authorList>
    </citation>
    <scope>IDENTIFICATION</scope>
    <source>
        <tissue evidence="9">Leaf</tissue>
    </source>
</reference>
<gene>
    <name evidence="9" type="primary">LOC108845970</name>
</gene>
<dbReference type="AlphaFoldDB" id="A0A6J0MT00"/>
<organism evidence="8 9">
    <name type="scientific">Raphanus sativus</name>
    <name type="common">Radish</name>
    <name type="synonym">Raphanus raphanistrum var. sativus</name>
    <dbReference type="NCBI Taxonomy" id="3726"/>
    <lineage>
        <taxon>Eukaryota</taxon>
        <taxon>Viridiplantae</taxon>
        <taxon>Streptophyta</taxon>
        <taxon>Embryophyta</taxon>
        <taxon>Tracheophyta</taxon>
        <taxon>Spermatophyta</taxon>
        <taxon>Magnoliopsida</taxon>
        <taxon>eudicotyledons</taxon>
        <taxon>Gunneridae</taxon>
        <taxon>Pentapetalae</taxon>
        <taxon>rosids</taxon>
        <taxon>malvids</taxon>
        <taxon>Brassicales</taxon>
        <taxon>Brassicaceae</taxon>
        <taxon>Brassiceae</taxon>
        <taxon>Raphanus</taxon>
    </lineage>
</organism>
<evidence type="ECO:0000256" key="7">
    <source>
        <dbReference type="SAM" id="SignalP"/>
    </source>
</evidence>
<dbReference type="Pfam" id="PF00321">
    <property type="entry name" value="Thionin"/>
    <property type="match status" value="1"/>
</dbReference>
<evidence type="ECO:0000256" key="2">
    <source>
        <dbReference type="ARBA" id="ARBA00009872"/>
    </source>
</evidence>
<evidence type="ECO:0000256" key="3">
    <source>
        <dbReference type="ARBA" id="ARBA00022525"/>
    </source>
</evidence>
<keyword evidence="3" id="KW-0964">Secreted</keyword>
<dbReference type="InterPro" id="IPR001010">
    <property type="entry name" value="Thionin"/>
</dbReference>
<dbReference type="SUPFAM" id="SSF57429">
    <property type="entry name" value="Crambin-like"/>
    <property type="match status" value="1"/>
</dbReference>
<proteinExistence type="inferred from homology"/>
<dbReference type="PANTHER" id="PTHR33920:SF2">
    <property type="entry name" value="THIONIN-2.1-RELATED"/>
    <property type="match status" value="1"/>
</dbReference>
<reference evidence="8" key="1">
    <citation type="journal article" date="2019" name="Database">
        <title>The radish genome database (RadishGD): an integrated information resource for radish genomics.</title>
        <authorList>
            <person name="Yu H.J."/>
            <person name="Baek S."/>
            <person name="Lee Y.J."/>
            <person name="Cho A."/>
            <person name="Mun J.H."/>
        </authorList>
    </citation>
    <scope>NUCLEOTIDE SEQUENCE [LARGE SCALE GENOMIC DNA]</scope>
    <source>
        <strain evidence="8">cv. WK10039</strain>
    </source>
</reference>
<keyword evidence="5" id="KW-0611">Plant defense</keyword>
<dbReference type="RefSeq" id="XP_018474676.1">
    <property type="nucleotide sequence ID" value="XM_018619174.2"/>
</dbReference>
<dbReference type="KEGG" id="rsz:108845970"/>
<name>A0A6J0MT00_RAPSA</name>